<dbReference type="EMBL" id="RWGY01000029">
    <property type="protein sequence ID" value="TVU19230.1"/>
    <property type="molecule type" value="Genomic_DNA"/>
</dbReference>
<gene>
    <name evidence="1" type="ORF">EJB05_35368</name>
</gene>
<accession>A0A5J9U7V6</accession>
<protein>
    <submittedName>
        <fullName evidence="1">Uncharacterized protein</fullName>
    </submittedName>
</protein>
<evidence type="ECO:0000313" key="1">
    <source>
        <dbReference type="EMBL" id="TVU19230.1"/>
    </source>
</evidence>
<sequence length="361" mass="40169">MGQAFSDDSSRQKLYESGKFDVLRAQLAALGATTPLRVYGKRLSAEAQTDFRHGLLPIGGELLTVALTDGELGTVVDHFGTGGLDVPVFDRDGTRYDFKCVSAEDRGFYRLAAASESEFERFMVDNTVVSDAADLGKDQHFMEVWVFRSPALRKGRKPVDSHRDGALGMVVLFFDDLDTEGLEDDVFDEDNGSILHLLRHCLKSARVGGRPVFGHTIVPTPVGRPGRAHSYINDRNSLRDEQWRCSSMPCSTCHEHIRWLDSWNTILTAAATASPPSVITYVGQPWWFDVTKARSSQTKESTDWSEVTPQPRTTGVQWWLSPTKGTNGSPYWSVLYVVSNTTQYSPSAQKRCFMRLSASNS</sequence>
<proteinExistence type="predicted"/>
<name>A0A5J9U7V6_9POAL</name>
<feature type="non-terminal residue" evidence="1">
    <location>
        <position position="1"/>
    </location>
</feature>
<dbReference type="Proteomes" id="UP000324897">
    <property type="component" value="Chromosome 7"/>
</dbReference>
<evidence type="ECO:0000313" key="2">
    <source>
        <dbReference type="Proteomes" id="UP000324897"/>
    </source>
</evidence>
<dbReference type="PANTHER" id="PTHR34397">
    <property type="entry name" value="OS05G0237600 PROTEIN"/>
    <property type="match status" value="1"/>
</dbReference>
<dbReference type="OrthoDB" id="680534at2759"/>
<dbReference type="PANTHER" id="PTHR34397:SF12">
    <property type="entry name" value="OS07G0424000 PROTEIN"/>
    <property type="match status" value="1"/>
</dbReference>
<organism evidence="1 2">
    <name type="scientific">Eragrostis curvula</name>
    <name type="common">weeping love grass</name>
    <dbReference type="NCBI Taxonomy" id="38414"/>
    <lineage>
        <taxon>Eukaryota</taxon>
        <taxon>Viridiplantae</taxon>
        <taxon>Streptophyta</taxon>
        <taxon>Embryophyta</taxon>
        <taxon>Tracheophyta</taxon>
        <taxon>Spermatophyta</taxon>
        <taxon>Magnoliopsida</taxon>
        <taxon>Liliopsida</taxon>
        <taxon>Poales</taxon>
        <taxon>Poaceae</taxon>
        <taxon>PACMAD clade</taxon>
        <taxon>Chloridoideae</taxon>
        <taxon>Eragrostideae</taxon>
        <taxon>Eragrostidinae</taxon>
        <taxon>Eragrostis</taxon>
    </lineage>
</organism>
<dbReference type="Gramene" id="TVU19230">
    <property type="protein sequence ID" value="TVU19230"/>
    <property type="gene ID" value="EJB05_35368"/>
</dbReference>
<comment type="caution">
    <text evidence="1">The sequence shown here is derived from an EMBL/GenBank/DDBJ whole genome shotgun (WGS) entry which is preliminary data.</text>
</comment>
<reference evidence="1 2" key="1">
    <citation type="journal article" date="2019" name="Sci. Rep.">
        <title>A high-quality genome of Eragrostis curvula grass provides insights into Poaceae evolution and supports new strategies to enhance forage quality.</title>
        <authorList>
            <person name="Carballo J."/>
            <person name="Santos B.A.C.M."/>
            <person name="Zappacosta D."/>
            <person name="Garbus I."/>
            <person name="Selva J.P."/>
            <person name="Gallo C.A."/>
            <person name="Diaz A."/>
            <person name="Albertini E."/>
            <person name="Caccamo M."/>
            <person name="Echenique V."/>
        </authorList>
    </citation>
    <scope>NUCLEOTIDE SEQUENCE [LARGE SCALE GENOMIC DNA]</scope>
    <source>
        <strain evidence="2">cv. Victoria</strain>
        <tissue evidence="1">Leaf</tissue>
    </source>
</reference>
<keyword evidence="2" id="KW-1185">Reference proteome</keyword>
<dbReference type="AlphaFoldDB" id="A0A5J9U7V6"/>